<proteinExistence type="predicted"/>
<reference evidence="8 9" key="1">
    <citation type="submission" date="2024-02" db="EMBL/GenBank/DDBJ databases">
        <authorList>
            <person name="Chen Y."/>
            <person name="Shah S."/>
            <person name="Dougan E. K."/>
            <person name="Thang M."/>
            <person name="Chan C."/>
        </authorList>
    </citation>
    <scope>NUCLEOTIDE SEQUENCE [LARGE SCALE GENOMIC DNA]</scope>
</reference>
<keyword evidence="3" id="KW-0547">Nucleotide-binding</keyword>
<evidence type="ECO:0000256" key="6">
    <source>
        <dbReference type="ARBA" id="ARBA00023136"/>
    </source>
</evidence>
<keyword evidence="6" id="KW-0472">Membrane</keyword>
<keyword evidence="4" id="KW-0067">ATP-binding</keyword>
<keyword evidence="2" id="KW-0812">Transmembrane</keyword>
<feature type="domain" description="ABC transmembrane type-1" evidence="7">
    <location>
        <begin position="99"/>
        <end position="225"/>
    </location>
</feature>
<dbReference type="InterPro" id="IPR036640">
    <property type="entry name" value="ABC1_TM_sf"/>
</dbReference>
<evidence type="ECO:0000256" key="5">
    <source>
        <dbReference type="ARBA" id="ARBA00022989"/>
    </source>
</evidence>
<keyword evidence="9" id="KW-1185">Reference proteome</keyword>
<evidence type="ECO:0000256" key="3">
    <source>
        <dbReference type="ARBA" id="ARBA00022741"/>
    </source>
</evidence>
<dbReference type="PANTHER" id="PTHR24223">
    <property type="entry name" value="ATP-BINDING CASSETTE SUB-FAMILY C"/>
    <property type="match status" value="1"/>
</dbReference>
<dbReference type="Gene3D" id="1.20.1560.10">
    <property type="entry name" value="ABC transporter type 1, transmembrane domain"/>
    <property type="match status" value="1"/>
</dbReference>
<evidence type="ECO:0000313" key="8">
    <source>
        <dbReference type="EMBL" id="CAK9086603.1"/>
    </source>
</evidence>
<accession>A0ABP0QG45</accession>
<keyword evidence="1" id="KW-0813">Transport</keyword>
<protein>
    <recommendedName>
        <fullName evidence="7">ABC transmembrane type-1 domain-containing protein</fullName>
    </recommendedName>
</protein>
<dbReference type="InterPro" id="IPR050173">
    <property type="entry name" value="ABC_transporter_C-like"/>
</dbReference>
<sequence>MPGPCLSVLTSKHKSCCPTWSIARASSYGWRSPPTRSGTCRTTSPRIARSWCCPSSTGVMRIWSSPAAPCWWSPGISPSSLALPGSWACLPRLVCATRFVIRRRLRVAAKRIQEARDVRGRLCNEFLSAMRVVKCFSLEPMALEMLGGARDRELEAQWFKRKVFPFQNFLGSSVSLFGTIISFLWLELVLDKPVDAAIAFTVLSWSALLKDSLMAVPNQIATLLDCYVSVQRIQQLLTCQARELTRERLGV</sequence>
<dbReference type="EMBL" id="CAXAMN010024428">
    <property type="protein sequence ID" value="CAK9086603.1"/>
    <property type="molecule type" value="Genomic_DNA"/>
</dbReference>
<evidence type="ECO:0000256" key="2">
    <source>
        <dbReference type="ARBA" id="ARBA00022692"/>
    </source>
</evidence>
<gene>
    <name evidence="8" type="ORF">CCMP2556_LOCUS41941</name>
</gene>
<evidence type="ECO:0000256" key="4">
    <source>
        <dbReference type="ARBA" id="ARBA00022840"/>
    </source>
</evidence>
<evidence type="ECO:0000256" key="1">
    <source>
        <dbReference type="ARBA" id="ARBA00022448"/>
    </source>
</evidence>
<keyword evidence="5" id="KW-1133">Transmembrane helix</keyword>
<dbReference type="InterPro" id="IPR011527">
    <property type="entry name" value="ABC1_TM_dom"/>
</dbReference>
<comment type="caution">
    <text evidence="8">The sequence shown here is derived from an EMBL/GenBank/DDBJ whole genome shotgun (WGS) entry which is preliminary data.</text>
</comment>
<dbReference type="SUPFAM" id="SSF90123">
    <property type="entry name" value="ABC transporter transmembrane region"/>
    <property type="match status" value="1"/>
</dbReference>
<evidence type="ECO:0000259" key="7">
    <source>
        <dbReference type="PROSITE" id="PS50929"/>
    </source>
</evidence>
<evidence type="ECO:0000313" key="9">
    <source>
        <dbReference type="Proteomes" id="UP001642484"/>
    </source>
</evidence>
<organism evidence="8 9">
    <name type="scientific">Durusdinium trenchii</name>
    <dbReference type="NCBI Taxonomy" id="1381693"/>
    <lineage>
        <taxon>Eukaryota</taxon>
        <taxon>Sar</taxon>
        <taxon>Alveolata</taxon>
        <taxon>Dinophyceae</taxon>
        <taxon>Suessiales</taxon>
        <taxon>Symbiodiniaceae</taxon>
        <taxon>Durusdinium</taxon>
    </lineage>
</organism>
<dbReference type="Proteomes" id="UP001642484">
    <property type="component" value="Unassembled WGS sequence"/>
</dbReference>
<dbReference type="Pfam" id="PF00664">
    <property type="entry name" value="ABC_membrane"/>
    <property type="match status" value="1"/>
</dbReference>
<dbReference type="PROSITE" id="PS50929">
    <property type="entry name" value="ABC_TM1F"/>
    <property type="match status" value="1"/>
</dbReference>
<name>A0ABP0QG45_9DINO</name>